<gene>
    <name evidence="2" type="ORF">NT6N_28870</name>
</gene>
<sequence>MIPPDTMLNLLHLARCILISATVCLSLLSTARAETYYVDASNNQTGSDGLSWKNAFKTLQEALTVYDRGDTILMAKGVYHPGTTSADTYLFRGAVTIQGGFPSGGGVSADPLTHKTVLSGDYTESLPDTNGDGVPDGGPAVNSSHHIMTLHEPAGPTVLDGLWFVSGHSQSGGFLEPGGSAILAVDGGVLTLNRCYFYFNDTDADLGTAVCYINDPEASPQALEVSQCVFQQNGNNSTPYAYGALYVENHSLQLTDTLFVENYSQYGGGLYFEGLDGPGFEPHSHIARCQFKGNYAHRFGGAVYTFTKINLEVVNTLFSGNHAGHYGFSNTGGGGVYIRHNGEAVFTNNTFAYNTCGGSIDKYPAYGGAVLFAGNGFSGTTTFSNNIFHQNWGAGGFSPLQMSVHVDGQTARTPAFYSNYSDSEDLPNADPAEPNFTPFQADAPPTLTFQSPINLTVSTVGDHTRFLKSSAGYLHLPPDSGLIDLTRKKYLVHPWDDEDADGKLRSLGYAPDPGAFEARPAPGTKKIIDIEYTGSQIRLYFLTDAPVDIHRSDDLQDWSSYNVIQNQSRSPIVFGISSSVPMQYYRLSHTAQE</sequence>
<protein>
    <recommendedName>
        <fullName evidence="1">Right handed beta helix domain-containing protein</fullName>
    </recommendedName>
</protein>
<feature type="domain" description="Right handed beta helix" evidence="1">
    <location>
        <begin position="283"/>
        <end position="397"/>
    </location>
</feature>
<dbReference type="AlphaFoldDB" id="A0AAT9FPL4"/>
<dbReference type="SUPFAM" id="SSF51126">
    <property type="entry name" value="Pectin lyase-like"/>
    <property type="match status" value="1"/>
</dbReference>
<dbReference type="InterPro" id="IPR039448">
    <property type="entry name" value="Beta_helix"/>
</dbReference>
<accession>A0AAT9FPL4</accession>
<dbReference type="Gene3D" id="2.160.20.10">
    <property type="entry name" value="Single-stranded right-handed beta-helix, Pectin lyase-like"/>
    <property type="match status" value="1"/>
</dbReference>
<evidence type="ECO:0000259" key="1">
    <source>
        <dbReference type="Pfam" id="PF13229"/>
    </source>
</evidence>
<dbReference type="Pfam" id="PF13229">
    <property type="entry name" value="Beta_helix"/>
    <property type="match status" value="1"/>
</dbReference>
<name>A0AAT9FPL4_9BACT</name>
<dbReference type="InterPro" id="IPR012334">
    <property type="entry name" value="Pectin_lyas_fold"/>
</dbReference>
<organism evidence="2">
    <name type="scientific">Oceaniferula spumae</name>
    <dbReference type="NCBI Taxonomy" id="2979115"/>
    <lineage>
        <taxon>Bacteria</taxon>
        <taxon>Pseudomonadati</taxon>
        <taxon>Verrucomicrobiota</taxon>
        <taxon>Verrucomicrobiia</taxon>
        <taxon>Verrucomicrobiales</taxon>
        <taxon>Verrucomicrobiaceae</taxon>
        <taxon>Oceaniferula</taxon>
    </lineage>
</organism>
<dbReference type="EMBL" id="AP026866">
    <property type="protein sequence ID" value="BDS07847.1"/>
    <property type="molecule type" value="Genomic_DNA"/>
</dbReference>
<evidence type="ECO:0000313" key="2">
    <source>
        <dbReference type="EMBL" id="BDS07847.1"/>
    </source>
</evidence>
<dbReference type="InterPro" id="IPR011050">
    <property type="entry name" value="Pectin_lyase_fold/virulence"/>
</dbReference>
<proteinExistence type="predicted"/>
<dbReference type="KEGG" id="osu:NT6N_28870"/>
<reference evidence="2" key="1">
    <citation type="submission" date="2024-07" db="EMBL/GenBank/DDBJ databases">
        <title>Complete genome sequence of Verrucomicrobiaceae bacterium NT6N.</title>
        <authorList>
            <person name="Huang C."/>
            <person name="Takami H."/>
            <person name="Hamasaki K."/>
        </authorList>
    </citation>
    <scope>NUCLEOTIDE SEQUENCE</scope>
    <source>
        <strain evidence="2">NT6N</strain>
    </source>
</reference>